<dbReference type="HOGENOM" id="CLU_2111918_0_0_1"/>
<evidence type="ECO:0000313" key="1">
    <source>
        <dbReference type="EnsemblMetazoa" id="SMAR005738-PA"/>
    </source>
</evidence>
<keyword evidence="2" id="KW-1185">Reference proteome</keyword>
<name>T1IX08_STRMM</name>
<proteinExistence type="predicted"/>
<dbReference type="AlphaFoldDB" id="T1IX08"/>
<evidence type="ECO:0000313" key="2">
    <source>
        <dbReference type="Proteomes" id="UP000014500"/>
    </source>
</evidence>
<accession>T1IX08</accession>
<reference evidence="2" key="1">
    <citation type="submission" date="2011-05" db="EMBL/GenBank/DDBJ databases">
        <authorList>
            <person name="Richards S.R."/>
            <person name="Qu J."/>
            <person name="Jiang H."/>
            <person name="Jhangiani S.N."/>
            <person name="Agravi P."/>
            <person name="Goodspeed R."/>
            <person name="Gross S."/>
            <person name="Mandapat C."/>
            <person name="Jackson L."/>
            <person name="Mathew T."/>
            <person name="Pu L."/>
            <person name="Thornton R."/>
            <person name="Saada N."/>
            <person name="Wilczek-Boney K.B."/>
            <person name="Lee S."/>
            <person name="Kovar C."/>
            <person name="Wu Y."/>
            <person name="Scherer S.E."/>
            <person name="Worley K.C."/>
            <person name="Muzny D.M."/>
            <person name="Gibbs R."/>
        </authorList>
    </citation>
    <scope>NUCLEOTIDE SEQUENCE</scope>
    <source>
        <strain evidence="2">Brora</strain>
    </source>
</reference>
<dbReference type="EnsemblMetazoa" id="SMAR005738-RA">
    <property type="protein sequence ID" value="SMAR005738-PA"/>
    <property type="gene ID" value="SMAR005738"/>
</dbReference>
<dbReference type="EMBL" id="JH431639">
    <property type="status" value="NOT_ANNOTATED_CDS"/>
    <property type="molecule type" value="Genomic_DNA"/>
</dbReference>
<protein>
    <submittedName>
        <fullName evidence="1">Uncharacterized protein</fullName>
    </submittedName>
</protein>
<sequence>MAFILRGIRTAVDNIAQAVARTLPTVEAQTTDMLRGDAGTQVEQHGKNSHSIRQNTNYYSRDITTEDLESIIFCAPSGLPPLLCLVHTEHECQFMKDAVLNFCVKYNITDNATKF</sequence>
<organism evidence="1 2">
    <name type="scientific">Strigamia maritima</name>
    <name type="common">European centipede</name>
    <name type="synonym">Geophilus maritimus</name>
    <dbReference type="NCBI Taxonomy" id="126957"/>
    <lineage>
        <taxon>Eukaryota</taxon>
        <taxon>Metazoa</taxon>
        <taxon>Ecdysozoa</taxon>
        <taxon>Arthropoda</taxon>
        <taxon>Myriapoda</taxon>
        <taxon>Chilopoda</taxon>
        <taxon>Pleurostigmophora</taxon>
        <taxon>Geophilomorpha</taxon>
        <taxon>Linotaeniidae</taxon>
        <taxon>Strigamia</taxon>
    </lineage>
</organism>
<dbReference type="Proteomes" id="UP000014500">
    <property type="component" value="Unassembled WGS sequence"/>
</dbReference>
<reference evidence="1" key="2">
    <citation type="submission" date="2015-02" db="UniProtKB">
        <authorList>
            <consortium name="EnsemblMetazoa"/>
        </authorList>
    </citation>
    <scope>IDENTIFICATION</scope>
</reference>